<evidence type="ECO:0000313" key="3">
    <source>
        <dbReference type="Proteomes" id="UP000014622"/>
    </source>
</evidence>
<dbReference type="EMBL" id="ATIT01000065">
    <property type="protein sequence ID" value="EPI14139.1"/>
    <property type="molecule type" value="Genomic_DNA"/>
</dbReference>
<keyword evidence="1" id="KW-1133">Transmembrane helix</keyword>
<feature type="transmembrane region" description="Helical" evidence="1">
    <location>
        <begin position="110"/>
        <end position="131"/>
    </location>
</feature>
<evidence type="ECO:0000313" key="2">
    <source>
        <dbReference type="EMBL" id="EPI14139.1"/>
    </source>
</evidence>
<organism evidence="2 3">
    <name type="scientific">Enterococcus faecium SD2A-2</name>
    <dbReference type="NCBI Taxonomy" id="1244154"/>
    <lineage>
        <taxon>Bacteria</taxon>
        <taxon>Bacillati</taxon>
        <taxon>Bacillota</taxon>
        <taxon>Bacilli</taxon>
        <taxon>Lactobacillales</taxon>
        <taxon>Enterococcaceae</taxon>
        <taxon>Enterococcus</taxon>
    </lineage>
</organism>
<protein>
    <submittedName>
        <fullName evidence="2">PTS system mannose/fructose/sorbose family IID component</fullName>
    </submittedName>
</protein>
<keyword evidence="1" id="KW-0812">Transmembrane</keyword>
<evidence type="ECO:0000256" key="1">
    <source>
        <dbReference type="SAM" id="Phobius"/>
    </source>
</evidence>
<dbReference type="AlphaFoldDB" id="A0AB73AAX5"/>
<dbReference type="PANTHER" id="PTHR32502:SF26">
    <property type="entry name" value="PHOSPHOTRANSFERASE SYSTEM SUGAR-SPECIFIC EIID COMPONENT"/>
    <property type="match status" value="1"/>
</dbReference>
<dbReference type="PANTHER" id="PTHR32502">
    <property type="entry name" value="N-ACETYLGALACTOSAMINE PERMEASE II COMPONENT-RELATED"/>
    <property type="match status" value="1"/>
</dbReference>
<feature type="transmembrane region" description="Helical" evidence="1">
    <location>
        <begin position="186"/>
        <end position="207"/>
    </location>
</feature>
<dbReference type="PROSITE" id="PS51108">
    <property type="entry name" value="PTS_EIID"/>
    <property type="match status" value="1"/>
</dbReference>
<reference evidence="2 3" key="1">
    <citation type="submission" date="2013-06" db="EMBL/GenBank/DDBJ databases">
        <authorList>
            <person name="Weinstock G."/>
            <person name="Sodergren E."/>
            <person name="Lobos E.A."/>
            <person name="Fulton L."/>
            <person name="Fulton R."/>
            <person name="Courtney L."/>
            <person name="Fronick C."/>
            <person name="O'Laughlin M."/>
            <person name="Godfrey J."/>
            <person name="Wilson R.M."/>
            <person name="Miner T."/>
            <person name="Farmer C."/>
            <person name="Delehaunty K."/>
            <person name="Cordes M."/>
            <person name="Minx P."/>
            <person name="Tomlinson C."/>
            <person name="Chen J."/>
            <person name="Wollam A."/>
            <person name="Pepin K.H."/>
            <person name="Bhonagiri V."/>
            <person name="Zhang X."/>
            <person name="Warren W."/>
            <person name="Mitreva M."/>
            <person name="Mardis E.R."/>
            <person name="Wilson R.K."/>
        </authorList>
    </citation>
    <scope>NUCLEOTIDE SEQUENCE [LARGE SCALE GENOMIC DNA]</scope>
    <source>
        <strain evidence="2 3">SD2A-2</strain>
    </source>
</reference>
<dbReference type="GO" id="GO:0009401">
    <property type="term" value="P:phosphoenolpyruvate-dependent sugar phosphotransferase system"/>
    <property type="evidence" value="ECO:0007669"/>
    <property type="project" value="InterPro"/>
</dbReference>
<dbReference type="Pfam" id="PF03613">
    <property type="entry name" value="EIID-AGA"/>
    <property type="match status" value="1"/>
</dbReference>
<keyword evidence="1" id="KW-0472">Membrane</keyword>
<name>A0AB73AAX5_ENTFC</name>
<proteinExistence type="predicted"/>
<comment type="caution">
    <text evidence="2">The sequence shown here is derived from an EMBL/GenBank/DDBJ whole genome shotgun (WGS) entry which is preliminary data.</text>
</comment>
<feature type="transmembrane region" description="Helical" evidence="1">
    <location>
        <begin position="258"/>
        <end position="275"/>
    </location>
</feature>
<dbReference type="InterPro" id="IPR004704">
    <property type="entry name" value="PTS_IID_man"/>
</dbReference>
<dbReference type="GO" id="GO:0005886">
    <property type="term" value="C:plasma membrane"/>
    <property type="evidence" value="ECO:0007669"/>
    <property type="project" value="TreeGrafter"/>
</dbReference>
<gene>
    <name evidence="2" type="ORF">D356_00901</name>
</gene>
<feature type="transmembrane region" description="Helical" evidence="1">
    <location>
        <begin position="227"/>
        <end position="246"/>
    </location>
</feature>
<accession>A0AB73AAX5</accession>
<dbReference type="InterPro" id="IPR050303">
    <property type="entry name" value="GatZ_KbaZ_carbometab"/>
</dbReference>
<feature type="transmembrane region" description="Helical" evidence="1">
    <location>
        <begin position="143"/>
        <end position="165"/>
    </location>
</feature>
<sequence>MEHLKEDMMGMNNQKLTKQELNAISWRYILGSQLNWNYERMMSSGYLYGILPVLKKFYGNDESQLQDMMRTHNQFFNINAIFGNLIMGIDVAIEEEDGYKAKDTIIALKTALMGSLAGVGDSLFHVIWGTIFGSIAGTLAQSGSIVGCVIWVIANIALLFGRAALLPLGYKQGVKLVTTLKNKLSAFTNAATVLGVTVIGALIPSVVKAAVPFVYKKDGVELVIQDTLDAILPSLVPVLLVLLTYWMLGQKKLNSTRVIWIILILSIALSAFGILA</sequence>
<dbReference type="Proteomes" id="UP000014622">
    <property type="component" value="Unassembled WGS sequence"/>
</dbReference>